<dbReference type="EMBL" id="AGNK02001388">
    <property type="status" value="NOT_ANNOTATED_CDS"/>
    <property type="molecule type" value="Genomic_DNA"/>
</dbReference>
<proteinExistence type="predicted"/>
<dbReference type="HOGENOM" id="CLU_1222408_0_0_1"/>
<protein>
    <recommendedName>
        <fullName evidence="1">F-box/LRR-repeat protein 15/At3g58940/PEG3-like LRR domain-containing protein</fullName>
    </recommendedName>
</protein>
<keyword evidence="3" id="KW-1185">Reference proteome</keyword>
<dbReference type="eggNOG" id="ENOG502R47T">
    <property type="taxonomic scope" value="Eukaryota"/>
</dbReference>
<dbReference type="Proteomes" id="UP000004995">
    <property type="component" value="Unassembled WGS sequence"/>
</dbReference>
<reference evidence="2" key="2">
    <citation type="submission" date="2018-08" db="UniProtKB">
        <authorList>
            <consortium name="EnsemblPlants"/>
        </authorList>
    </citation>
    <scope>IDENTIFICATION</scope>
    <source>
        <strain evidence="2">Yugu1</strain>
    </source>
</reference>
<feature type="domain" description="F-box/LRR-repeat protein 15/At3g58940/PEG3-like LRR" evidence="1">
    <location>
        <begin position="28"/>
        <end position="92"/>
    </location>
</feature>
<evidence type="ECO:0000313" key="2">
    <source>
        <dbReference type="EnsemblPlants" id="KQL12687"/>
    </source>
</evidence>
<evidence type="ECO:0000313" key="3">
    <source>
        <dbReference type="Proteomes" id="UP000004995"/>
    </source>
</evidence>
<dbReference type="InterPro" id="IPR055411">
    <property type="entry name" value="LRR_FXL15/At3g58940/PEG3-like"/>
</dbReference>
<accession>K3ZD84</accession>
<dbReference type="InParanoid" id="K3ZD84"/>
<organism evidence="2 3">
    <name type="scientific">Setaria italica</name>
    <name type="common">Foxtail millet</name>
    <name type="synonym">Panicum italicum</name>
    <dbReference type="NCBI Taxonomy" id="4555"/>
    <lineage>
        <taxon>Eukaryota</taxon>
        <taxon>Viridiplantae</taxon>
        <taxon>Streptophyta</taxon>
        <taxon>Embryophyta</taxon>
        <taxon>Tracheophyta</taxon>
        <taxon>Spermatophyta</taxon>
        <taxon>Magnoliopsida</taxon>
        <taxon>Liliopsida</taxon>
        <taxon>Poales</taxon>
        <taxon>Poaceae</taxon>
        <taxon>PACMAD clade</taxon>
        <taxon>Panicoideae</taxon>
        <taxon>Panicodae</taxon>
        <taxon>Paniceae</taxon>
        <taxon>Cenchrinae</taxon>
        <taxon>Setaria</taxon>
    </lineage>
</organism>
<dbReference type="EnsemblPlants" id="KQL12687">
    <property type="protein sequence ID" value="KQL12687"/>
    <property type="gene ID" value="SETIT_024518mg"/>
</dbReference>
<evidence type="ECO:0000259" key="1">
    <source>
        <dbReference type="Pfam" id="PF24758"/>
    </source>
</evidence>
<reference evidence="3" key="1">
    <citation type="journal article" date="2012" name="Nat. Biotechnol.">
        <title>Reference genome sequence of the model plant Setaria.</title>
        <authorList>
            <person name="Bennetzen J.L."/>
            <person name="Schmutz J."/>
            <person name="Wang H."/>
            <person name="Percifield R."/>
            <person name="Hawkins J."/>
            <person name="Pontaroli A.C."/>
            <person name="Estep M."/>
            <person name="Feng L."/>
            <person name="Vaughn J.N."/>
            <person name="Grimwood J."/>
            <person name="Jenkins J."/>
            <person name="Barry K."/>
            <person name="Lindquist E."/>
            <person name="Hellsten U."/>
            <person name="Deshpande S."/>
            <person name="Wang X."/>
            <person name="Wu X."/>
            <person name="Mitros T."/>
            <person name="Triplett J."/>
            <person name="Yang X."/>
            <person name="Ye C.Y."/>
            <person name="Mauro-Herrera M."/>
            <person name="Wang L."/>
            <person name="Li P."/>
            <person name="Sharma M."/>
            <person name="Sharma R."/>
            <person name="Ronald P.C."/>
            <person name="Panaud O."/>
            <person name="Kellogg E.A."/>
            <person name="Brutnell T.P."/>
            <person name="Doust A.N."/>
            <person name="Tuskan G.A."/>
            <person name="Rokhsar D."/>
            <person name="Devos K.M."/>
        </authorList>
    </citation>
    <scope>NUCLEOTIDE SEQUENCE [LARGE SCALE GENOMIC DNA]</scope>
    <source>
        <strain evidence="3">cv. Yugu1</strain>
    </source>
</reference>
<dbReference type="AlphaFoldDB" id="K3ZD84"/>
<dbReference type="Pfam" id="PF24758">
    <property type="entry name" value="LRR_At5g56370"/>
    <property type="match status" value="1"/>
</dbReference>
<sequence length="227" mass="26252">LAWTRVDDTLALRFPSHWVSVLVPFYRLAHSLRRLELQHMAGDETTTLPRLHSLYLSNVDVSEAALHRMLDGCTAFRDLTLLRIHGFRRLVLPFQDPRHRAAHQAPSPDGRALLQLESIVLLYMDLWRVRAITQAAKLREVTLKKLALPIVTVLVLHMKFGDGEELMKAARMLTLFPCLNFLQIWHYTFSLHLKPAWLHCKQQLAVVKPQNISLTSTYSTSQRYRDV</sequence>
<name>K3ZD84_SETIT</name>
<dbReference type="Gramene" id="KQL12687">
    <property type="protein sequence ID" value="KQL12687"/>
    <property type="gene ID" value="SETIT_024518mg"/>
</dbReference>